<dbReference type="PANTHER" id="PTHR43390">
    <property type="entry name" value="SIGNAL PEPTIDASE I"/>
    <property type="match status" value="1"/>
</dbReference>
<dbReference type="PRINTS" id="PR00727">
    <property type="entry name" value="LEADERPTASE"/>
</dbReference>
<proteinExistence type="inferred from homology"/>
<feature type="domain" description="Peptidase S26" evidence="10">
    <location>
        <begin position="21"/>
        <end position="176"/>
    </location>
</feature>
<comment type="similarity">
    <text evidence="3 9">Belongs to the peptidase S26 family.</text>
</comment>
<evidence type="ECO:0000256" key="6">
    <source>
        <dbReference type="ARBA" id="ARBA00022801"/>
    </source>
</evidence>
<feature type="active site" evidence="7">
    <location>
        <position position="51"/>
    </location>
</feature>
<name>A0A3P7RSA7_9FIRM</name>
<keyword evidence="8" id="KW-1133">Transmembrane helix</keyword>
<dbReference type="Pfam" id="PF10502">
    <property type="entry name" value="Peptidase_S26"/>
    <property type="match status" value="1"/>
</dbReference>
<evidence type="ECO:0000256" key="5">
    <source>
        <dbReference type="ARBA" id="ARBA00022670"/>
    </source>
</evidence>
<evidence type="ECO:0000256" key="3">
    <source>
        <dbReference type="ARBA" id="ARBA00009370"/>
    </source>
</evidence>
<dbReference type="EC" id="3.4.21.89" evidence="4 8"/>
<feature type="transmembrane region" description="Helical" evidence="8">
    <location>
        <begin position="20"/>
        <end position="42"/>
    </location>
</feature>
<dbReference type="InterPro" id="IPR019757">
    <property type="entry name" value="Pept_S26A_signal_pept_1_Lys-AS"/>
</dbReference>
<keyword evidence="8" id="KW-0472">Membrane</keyword>
<reference evidence="11 12" key="1">
    <citation type="submission" date="2018-09" db="EMBL/GenBank/DDBJ databases">
        <authorList>
            <person name="Postec A."/>
        </authorList>
    </citation>
    <scope>NUCLEOTIDE SEQUENCE [LARGE SCALE GENOMIC DNA]</scope>
    <source>
        <strain evidence="11">70B-A</strain>
    </source>
</reference>
<evidence type="ECO:0000259" key="10">
    <source>
        <dbReference type="Pfam" id="PF10502"/>
    </source>
</evidence>
<evidence type="ECO:0000313" key="11">
    <source>
        <dbReference type="EMBL" id="VDN45902.1"/>
    </source>
</evidence>
<dbReference type="PANTHER" id="PTHR43390:SF1">
    <property type="entry name" value="CHLOROPLAST PROCESSING PEPTIDASE"/>
    <property type="match status" value="1"/>
</dbReference>
<dbReference type="NCBIfam" id="TIGR02227">
    <property type="entry name" value="sigpep_I_bact"/>
    <property type="match status" value="1"/>
</dbReference>
<dbReference type="CDD" id="cd06530">
    <property type="entry name" value="S26_SPase_I"/>
    <property type="match status" value="1"/>
</dbReference>
<protein>
    <recommendedName>
        <fullName evidence="4 8">Signal peptidase I</fullName>
        <ecNumber evidence="4 8">3.4.21.89</ecNumber>
    </recommendedName>
</protein>
<dbReference type="InterPro" id="IPR000223">
    <property type="entry name" value="Pept_S26A_signal_pept_1"/>
</dbReference>
<evidence type="ECO:0000256" key="2">
    <source>
        <dbReference type="ARBA" id="ARBA00004401"/>
    </source>
</evidence>
<dbReference type="GO" id="GO:0006465">
    <property type="term" value="P:signal peptide processing"/>
    <property type="evidence" value="ECO:0007669"/>
    <property type="project" value="InterPro"/>
</dbReference>
<dbReference type="PROSITE" id="PS00760">
    <property type="entry name" value="SPASE_I_2"/>
    <property type="match status" value="1"/>
</dbReference>
<dbReference type="PROSITE" id="PS00761">
    <property type="entry name" value="SPASE_I_3"/>
    <property type="match status" value="1"/>
</dbReference>
<evidence type="ECO:0000256" key="9">
    <source>
        <dbReference type="RuleBase" id="RU362042"/>
    </source>
</evidence>
<dbReference type="AlphaFoldDB" id="A0A3P7RSA7"/>
<dbReference type="GO" id="GO:0004252">
    <property type="term" value="F:serine-type endopeptidase activity"/>
    <property type="evidence" value="ECO:0007669"/>
    <property type="project" value="InterPro"/>
</dbReference>
<gene>
    <name evidence="11" type="primary">lepB</name>
    <name evidence="11" type="ORF">PATL70BA_0064</name>
</gene>
<organism evidence="11 12">
    <name type="scientific">Petrocella atlantisensis</name>
    <dbReference type="NCBI Taxonomy" id="2173034"/>
    <lineage>
        <taxon>Bacteria</taxon>
        <taxon>Bacillati</taxon>
        <taxon>Bacillota</taxon>
        <taxon>Clostridia</taxon>
        <taxon>Lachnospirales</taxon>
        <taxon>Vallitaleaceae</taxon>
        <taxon>Petrocella</taxon>
    </lineage>
</organism>
<dbReference type="InterPro" id="IPR019756">
    <property type="entry name" value="Pept_S26A_signal_pept_1_Ser-AS"/>
</dbReference>
<comment type="subcellular location">
    <subcellularLocation>
        <location evidence="2">Cell membrane</location>
        <topology evidence="2">Single-pass type II membrane protein</topology>
    </subcellularLocation>
    <subcellularLocation>
        <location evidence="9">Membrane</location>
        <topology evidence="9">Single-pass type II membrane protein</topology>
    </subcellularLocation>
</comment>
<dbReference type="Gene3D" id="2.10.109.10">
    <property type="entry name" value="Umud Fragment, subunit A"/>
    <property type="match status" value="1"/>
</dbReference>
<dbReference type="KEGG" id="cbar:PATL70BA_0064"/>
<dbReference type="EMBL" id="LR130778">
    <property type="protein sequence ID" value="VDN45902.1"/>
    <property type="molecule type" value="Genomic_DNA"/>
</dbReference>
<dbReference type="InterPro" id="IPR036286">
    <property type="entry name" value="LexA/Signal_pep-like_sf"/>
</dbReference>
<keyword evidence="8" id="KW-0812">Transmembrane</keyword>
<evidence type="ECO:0000256" key="7">
    <source>
        <dbReference type="PIRSR" id="PIRSR600223-1"/>
    </source>
</evidence>
<evidence type="ECO:0000256" key="4">
    <source>
        <dbReference type="ARBA" id="ARBA00013208"/>
    </source>
</evidence>
<evidence type="ECO:0000313" key="12">
    <source>
        <dbReference type="Proteomes" id="UP000279029"/>
    </source>
</evidence>
<evidence type="ECO:0000256" key="1">
    <source>
        <dbReference type="ARBA" id="ARBA00000677"/>
    </source>
</evidence>
<dbReference type="InterPro" id="IPR019533">
    <property type="entry name" value="Peptidase_S26"/>
</dbReference>
<dbReference type="GO" id="GO:0009003">
    <property type="term" value="F:signal peptidase activity"/>
    <property type="evidence" value="ECO:0007669"/>
    <property type="project" value="UniProtKB-EC"/>
</dbReference>
<dbReference type="Proteomes" id="UP000279029">
    <property type="component" value="Chromosome"/>
</dbReference>
<dbReference type="PROSITE" id="PS00501">
    <property type="entry name" value="SPASE_I_1"/>
    <property type="match status" value="1"/>
</dbReference>
<keyword evidence="5 8" id="KW-0645">Protease</keyword>
<dbReference type="SUPFAM" id="SSF51306">
    <property type="entry name" value="LexA/Signal peptidase"/>
    <property type="match status" value="1"/>
</dbReference>
<accession>A0A3P7RSA7</accession>
<sequence length="186" mass="21166">MFNIMKVGIDLEENKLKKELMGWVRDLAIALLVVFIIFNFLGQKTNVVGKSMEPTLHDGDQLVVDKLSYRFSEIERYDIIVFPYEPKLYYIKRVIALPGESVDIQNGTLLVNGESIDADFNFDVITEYGNNLPIVVPPNEYFVMGDNRNNSSDSRYVDVGTIHKNDVIGKAVVRIWPLKLVGTIDH</sequence>
<feature type="active site" evidence="7">
    <location>
        <position position="92"/>
    </location>
</feature>
<dbReference type="InterPro" id="IPR019758">
    <property type="entry name" value="Pept_S26A_signal_pept_1_CS"/>
</dbReference>
<keyword evidence="12" id="KW-1185">Reference proteome</keyword>
<comment type="catalytic activity">
    <reaction evidence="1 8">
        <text>Cleavage of hydrophobic, N-terminal signal or leader sequences from secreted and periplasmic proteins.</text>
        <dbReference type="EC" id="3.4.21.89"/>
    </reaction>
</comment>
<dbReference type="GO" id="GO:0005886">
    <property type="term" value="C:plasma membrane"/>
    <property type="evidence" value="ECO:0007669"/>
    <property type="project" value="UniProtKB-SubCell"/>
</dbReference>
<keyword evidence="6 8" id="KW-0378">Hydrolase</keyword>
<evidence type="ECO:0000256" key="8">
    <source>
        <dbReference type="RuleBase" id="RU003993"/>
    </source>
</evidence>